<dbReference type="Gene3D" id="1.10.110.10">
    <property type="entry name" value="Plant lipid-transfer and hydrophobic proteins"/>
    <property type="match status" value="1"/>
</dbReference>
<evidence type="ECO:0000256" key="2">
    <source>
        <dbReference type="ARBA" id="ARBA00022448"/>
    </source>
</evidence>
<accession>A0AAF1BES3</accession>
<gene>
    <name evidence="6" type="ORF">DCAR_0933881</name>
</gene>
<keyword evidence="7" id="KW-1185">Reference proteome</keyword>
<evidence type="ECO:0000313" key="6">
    <source>
        <dbReference type="EMBL" id="WOH14362.1"/>
    </source>
</evidence>
<dbReference type="Proteomes" id="UP000077755">
    <property type="component" value="Chromosome 9"/>
</dbReference>
<evidence type="ECO:0000313" key="7">
    <source>
        <dbReference type="Proteomes" id="UP000077755"/>
    </source>
</evidence>
<dbReference type="InterPro" id="IPR000528">
    <property type="entry name" value="Plant_nsLTP"/>
</dbReference>
<protein>
    <recommendedName>
        <fullName evidence="5">Bifunctional inhibitor/plant lipid transfer protein/seed storage helical domain-containing protein</fullName>
    </recommendedName>
</protein>
<keyword evidence="4" id="KW-0732">Signal</keyword>
<feature type="chain" id="PRO_5042152164" description="Bifunctional inhibitor/plant lipid transfer protein/seed storage helical domain-containing protein" evidence="4">
    <location>
        <begin position="25"/>
        <end position="119"/>
    </location>
</feature>
<reference evidence="6" key="1">
    <citation type="journal article" date="2016" name="Nat. Genet.">
        <title>A high-quality carrot genome assembly provides new insights into carotenoid accumulation and asterid genome evolution.</title>
        <authorList>
            <person name="Iorizzo M."/>
            <person name="Ellison S."/>
            <person name="Senalik D."/>
            <person name="Zeng P."/>
            <person name="Satapoomin P."/>
            <person name="Huang J."/>
            <person name="Bowman M."/>
            <person name="Iovene M."/>
            <person name="Sanseverino W."/>
            <person name="Cavagnaro P."/>
            <person name="Yildiz M."/>
            <person name="Macko-Podgorni A."/>
            <person name="Moranska E."/>
            <person name="Grzebelus E."/>
            <person name="Grzebelus D."/>
            <person name="Ashrafi H."/>
            <person name="Zheng Z."/>
            <person name="Cheng S."/>
            <person name="Spooner D."/>
            <person name="Van Deynze A."/>
            <person name="Simon P."/>
        </authorList>
    </citation>
    <scope>NUCLEOTIDE SEQUENCE</scope>
    <source>
        <tissue evidence="6">Leaf</tissue>
    </source>
</reference>
<evidence type="ECO:0000256" key="3">
    <source>
        <dbReference type="ARBA" id="ARBA00023121"/>
    </source>
</evidence>
<dbReference type="EMBL" id="CP093351">
    <property type="protein sequence ID" value="WOH14362.1"/>
    <property type="molecule type" value="Genomic_DNA"/>
</dbReference>
<evidence type="ECO:0000256" key="1">
    <source>
        <dbReference type="ARBA" id="ARBA00009748"/>
    </source>
</evidence>
<name>A0AAF1BES3_DAUCS</name>
<proteinExistence type="inferred from homology"/>
<keyword evidence="3" id="KW-0446">Lipid-binding</keyword>
<evidence type="ECO:0000259" key="5">
    <source>
        <dbReference type="Pfam" id="PF00234"/>
    </source>
</evidence>
<dbReference type="InterPro" id="IPR036312">
    <property type="entry name" value="Bifun_inhib/LTP/seed_sf"/>
</dbReference>
<dbReference type="PANTHER" id="PTHR33076">
    <property type="entry name" value="NON-SPECIFIC LIPID-TRANSFER PROTEIN 2-RELATED"/>
    <property type="match status" value="1"/>
</dbReference>
<sequence length="119" mass="13158">MVRITGFLAIVLALIVSITLVAEAEHTGFECNGSKNQKALDACSPFTWRGAKEPSGECCSRFRAFIETAKTAEERRELCSCVQRNTIVYKAIVKNVDALWGICGVPFLFSSDSKFDCNR</sequence>
<reference evidence="6" key="2">
    <citation type="submission" date="2022-03" db="EMBL/GenBank/DDBJ databases">
        <title>Draft title - Genomic analysis of global carrot germplasm unveils the trajectory of domestication and the origin of high carotenoid orange carrot.</title>
        <authorList>
            <person name="Iorizzo M."/>
            <person name="Ellison S."/>
            <person name="Senalik D."/>
            <person name="Macko-Podgorni A."/>
            <person name="Grzebelus D."/>
            <person name="Bostan H."/>
            <person name="Rolling W."/>
            <person name="Curaba J."/>
            <person name="Simon P."/>
        </authorList>
    </citation>
    <scope>NUCLEOTIDE SEQUENCE</scope>
    <source>
        <tissue evidence="6">Leaf</tissue>
    </source>
</reference>
<keyword evidence="2" id="KW-0813">Transport</keyword>
<dbReference type="GO" id="GO:0008289">
    <property type="term" value="F:lipid binding"/>
    <property type="evidence" value="ECO:0007669"/>
    <property type="project" value="UniProtKB-KW"/>
</dbReference>
<dbReference type="Pfam" id="PF00234">
    <property type="entry name" value="Tryp_alpha_amyl"/>
    <property type="match status" value="1"/>
</dbReference>
<dbReference type="GO" id="GO:0006869">
    <property type="term" value="P:lipid transport"/>
    <property type="evidence" value="ECO:0007669"/>
    <property type="project" value="InterPro"/>
</dbReference>
<organism evidence="6 7">
    <name type="scientific">Daucus carota subsp. sativus</name>
    <name type="common">Carrot</name>
    <dbReference type="NCBI Taxonomy" id="79200"/>
    <lineage>
        <taxon>Eukaryota</taxon>
        <taxon>Viridiplantae</taxon>
        <taxon>Streptophyta</taxon>
        <taxon>Embryophyta</taxon>
        <taxon>Tracheophyta</taxon>
        <taxon>Spermatophyta</taxon>
        <taxon>Magnoliopsida</taxon>
        <taxon>eudicotyledons</taxon>
        <taxon>Gunneridae</taxon>
        <taxon>Pentapetalae</taxon>
        <taxon>asterids</taxon>
        <taxon>campanulids</taxon>
        <taxon>Apiales</taxon>
        <taxon>Apiaceae</taxon>
        <taxon>Apioideae</taxon>
        <taxon>Scandiceae</taxon>
        <taxon>Daucinae</taxon>
        <taxon>Daucus</taxon>
        <taxon>Daucus sect. Daucus</taxon>
    </lineage>
</organism>
<dbReference type="SUPFAM" id="SSF47699">
    <property type="entry name" value="Bifunctional inhibitor/lipid-transfer protein/seed storage 2S albumin"/>
    <property type="match status" value="1"/>
</dbReference>
<dbReference type="AlphaFoldDB" id="A0AAF1BES3"/>
<comment type="similarity">
    <text evidence="1">Belongs to the plant LTP family.</text>
</comment>
<dbReference type="InterPro" id="IPR016140">
    <property type="entry name" value="Bifunc_inhib/LTP/seed_store"/>
</dbReference>
<evidence type="ECO:0000256" key="4">
    <source>
        <dbReference type="SAM" id="SignalP"/>
    </source>
</evidence>
<feature type="signal peptide" evidence="4">
    <location>
        <begin position="1"/>
        <end position="24"/>
    </location>
</feature>
<feature type="domain" description="Bifunctional inhibitor/plant lipid transfer protein/seed storage helical" evidence="5">
    <location>
        <begin position="39"/>
        <end position="117"/>
    </location>
</feature>